<feature type="compositionally biased region" description="Basic residues" evidence="1">
    <location>
        <begin position="82"/>
        <end position="91"/>
    </location>
</feature>
<feature type="region of interest" description="Disordered" evidence="1">
    <location>
        <begin position="256"/>
        <end position="292"/>
    </location>
</feature>
<evidence type="ECO:0000256" key="1">
    <source>
        <dbReference type="SAM" id="MobiDB-lite"/>
    </source>
</evidence>
<dbReference type="AlphaFoldDB" id="A0A7S4J7F9"/>
<evidence type="ECO:0000313" key="2">
    <source>
        <dbReference type="EMBL" id="CAE2254602.1"/>
    </source>
</evidence>
<organism evidence="2">
    <name type="scientific">Odontella aurita</name>
    <dbReference type="NCBI Taxonomy" id="265563"/>
    <lineage>
        <taxon>Eukaryota</taxon>
        <taxon>Sar</taxon>
        <taxon>Stramenopiles</taxon>
        <taxon>Ochrophyta</taxon>
        <taxon>Bacillariophyta</taxon>
        <taxon>Mediophyceae</taxon>
        <taxon>Biddulphiophycidae</taxon>
        <taxon>Eupodiscales</taxon>
        <taxon>Odontellaceae</taxon>
        <taxon>Odontella</taxon>
    </lineage>
</organism>
<reference evidence="2" key="1">
    <citation type="submission" date="2021-01" db="EMBL/GenBank/DDBJ databases">
        <authorList>
            <person name="Corre E."/>
            <person name="Pelletier E."/>
            <person name="Niang G."/>
            <person name="Scheremetjew M."/>
            <person name="Finn R."/>
            <person name="Kale V."/>
            <person name="Holt S."/>
            <person name="Cochrane G."/>
            <person name="Meng A."/>
            <person name="Brown T."/>
            <person name="Cohen L."/>
        </authorList>
    </citation>
    <scope>NUCLEOTIDE SEQUENCE</scope>
    <source>
        <strain evidence="2">Isolate 1302-5</strain>
    </source>
</reference>
<accession>A0A7S4J7F9</accession>
<feature type="compositionally biased region" description="Pro residues" evidence="1">
    <location>
        <begin position="1"/>
        <end position="11"/>
    </location>
</feature>
<feature type="compositionally biased region" description="Low complexity" evidence="1">
    <location>
        <begin position="12"/>
        <end position="37"/>
    </location>
</feature>
<name>A0A7S4J7F9_9STRA</name>
<feature type="region of interest" description="Disordered" evidence="1">
    <location>
        <begin position="1"/>
        <end position="98"/>
    </location>
</feature>
<sequence length="292" mass="29483">MPSELSPPPFGARPAAGASSVAPSPAFRPPSTAAAFAAPPPLLFRPRIADDTDSGAPAPFSQFRGGRSGRRTRSAAVPPLRSRLRRRRLRRPSSSPEDYPLDAIDAASTFLSTPLPLPFLPPGPATASPAPSIPLAYILILAGAAAVFPPLTSAALAASFVSFVVLGRAVLADDDDGAADGGGEDDGDDSRSLSDLVALAGAVAATGLLSPEGFVVGGGVVSDSPSAGGFGISSGGGGALLLLGLAGLSVALGRLTGDESNGGDGEGERADRRLMDMWDERMENEGEDRMGR</sequence>
<feature type="compositionally biased region" description="Basic and acidic residues" evidence="1">
    <location>
        <begin position="266"/>
        <end position="292"/>
    </location>
</feature>
<dbReference type="EMBL" id="HBKQ01033867">
    <property type="protein sequence ID" value="CAE2254602.1"/>
    <property type="molecule type" value="Transcribed_RNA"/>
</dbReference>
<proteinExistence type="predicted"/>
<gene>
    <name evidence="2" type="ORF">OAUR00152_LOCUS23201</name>
</gene>
<protein>
    <submittedName>
        <fullName evidence="2">Uncharacterized protein</fullName>
    </submittedName>
</protein>